<keyword evidence="22" id="KW-0961">Cell wall biogenesis/degradation</keyword>
<evidence type="ECO:0000256" key="6">
    <source>
        <dbReference type="ARBA" id="ARBA00018638"/>
    </source>
</evidence>
<keyword evidence="20" id="KW-0046">Antibiotic resistance</keyword>
<dbReference type="PANTHER" id="PTHR32282:SF27">
    <property type="entry name" value="PENICILLIN-BINDING PROTEIN 1A"/>
    <property type="match status" value="1"/>
</dbReference>
<dbReference type="Proteomes" id="UP000571084">
    <property type="component" value="Unassembled WGS sequence"/>
</dbReference>
<keyword evidence="21" id="KW-0511">Multifunctional enzyme</keyword>
<feature type="domain" description="Glycosyl transferase family 51" evidence="30">
    <location>
        <begin position="112"/>
        <end position="284"/>
    </location>
</feature>
<evidence type="ECO:0000259" key="29">
    <source>
        <dbReference type="Pfam" id="PF00905"/>
    </source>
</evidence>
<evidence type="ECO:0000256" key="5">
    <source>
        <dbReference type="ARBA" id="ARBA00012448"/>
    </source>
</evidence>
<comment type="pathway">
    <text evidence="26">Glycan biosynthesis.</text>
</comment>
<feature type="transmembrane region" description="Helical" evidence="28">
    <location>
        <begin position="54"/>
        <end position="81"/>
    </location>
</feature>
<dbReference type="PANTHER" id="PTHR32282">
    <property type="entry name" value="BINDING PROTEIN TRANSPEPTIDASE, PUTATIVE-RELATED"/>
    <property type="match status" value="1"/>
</dbReference>
<evidence type="ECO:0000313" key="32">
    <source>
        <dbReference type="EMBL" id="MBB5201295.1"/>
    </source>
</evidence>
<dbReference type="Pfam" id="PF00905">
    <property type="entry name" value="Transpeptidase"/>
    <property type="match status" value="1"/>
</dbReference>
<dbReference type="Gene3D" id="3.40.710.10">
    <property type="entry name" value="DD-peptidase/beta-lactamase superfamily"/>
    <property type="match status" value="2"/>
</dbReference>
<organism evidence="32 33">
    <name type="scientific">Glaciimonas immobilis</name>
    <dbReference type="NCBI Taxonomy" id="728004"/>
    <lineage>
        <taxon>Bacteria</taxon>
        <taxon>Pseudomonadati</taxon>
        <taxon>Pseudomonadota</taxon>
        <taxon>Betaproteobacteria</taxon>
        <taxon>Burkholderiales</taxon>
        <taxon>Oxalobacteraceae</taxon>
        <taxon>Glaciimonas</taxon>
    </lineage>
</organism>
<keyword evidence="14 32" id="KW-0378">Hydrolase</keyword>
<evidence type="ECO:0000256" key="21">
    <source>
        <dbReference type="ARBA" id="ARBA00023268"/>
    </source>
</evidence>
<evidence type="ECO:0000256" key="20">
    <source>
        <dbReference type="ARBA" id="ARBA00023251"/>
    </source>
</evidence>
<dbReference type="GO" id="GO:0071555">
    <property type="term" value="P:cell wall organization"/>
    <property type="evidence" value="ECO:0007669"/>
    <property type="project" value="UniProtKB-KW"/>
</dbReference>
<accession>A0A840RTY8</accession>
<evidence type="ECO:0000256" key="14">
    <source>
        <dbReference type="ARBA" id="ARBA00022801"/>
    </source>
</evidence>
<evidence type="ECO:0000256" key="28">
    <source>
        <dbReference type="SAM" id="Phobius"/>
    </source>
</evidence>
<evidence type="ECO:0000256" key="15">
    <source>
        <dbReference type="ARBA" id="ARBA00022960"/>
    </source>
</evidence>
<dbReference type="FunFam" id="1.10.3810.10:FF:000003">
    <property type="entry name" value="Penicillin-binding protein 1a"/>
    <property type="match status" value="1"/>
</dbReference>
<keyword evidence="11 32" id="KW-0328">Glycosyltransferase</keyword>
<gene>
    <name evidence="32" type="ORF">HNR39_003144</name>
</gene>
<dbReference type="Gene3D" id="1.10.3810.10">
    <property type="entry name" value="Biosynthetic peptidoglycan transglycosylase-like"/>
    <property type="match status" value="1"/>
</dbReference>
<comment type="similarity">
    <text evidence="3">In the C-terminal section; belongs to the transpeptidase family.</text>
</comment>
<evidence type="ECO:0000256" key="3">
    <source>
        <dbReference type="ARBA" id="ARBA00007090"/>
    </source>
</evidence>
<evidence type="ECO:0000256" key="2">
    <source>
        <dbReference type="ARBA" id="ARBA00004752"/>
    </source>
</evidence>
<comment type="catalytic activity">
    <reaction evidence="23">
        <text>Preferential cleavage: (Ac)2-L-Lys-D-Ala-|-D-Ala. Also transpeptidation of peptidyl-alanyl moieties that are N-acyl substituents of D-alanine.</text>
        <dbReference type="EC" id="3.4.16.4"/>
    </reaction>
</comment>
<comment type="similarity">
    <text evidence="4">In the N-terminal section; belongs to the glycosyltransferase 51 family.</text>
</comment>
<dbReference type="NCBIfam" id="TIGR02074">
    <property type="entry name" value="PBP_1a_fam"/>
    <property type="match status" value="1"/>
</dbReference>
<dbReference type="GO" id="GO:0008955">
    <property type="term" value="F:peptidoglycan glycosyltransferase activity"/>
    <property type="evidence" value="ECO:0007669"/>
    <property type="project" value="UniProtKB-EC"/>
</dbReference>
<feature type="region of interest" description="Disordered" evidence="27">
    <location>
        <begin position="538"/>
        <end position="568"/>
    </location>
</feature>
<dbReference type="InterPro" id="IPR012338">
    <property type="entry name" value="Beta-lactam/transpept-like"/>
</dbReference>
<comment type="subcellular location">
    <subcellularLocation>
        <location evidence="1">Cell inner membrane</location>
        <topology evidence="1">Single-pass type II membrane protein</topology>
    </subcellularLocation>
</comment>
<dbReference type="GO" id="GO:0009002">
    <property type="term" value="F:serine-type D-Ala-D-Ala carboxypeptidase activity"/>
    <property type="evidence" value="ECO:0007669"/>
    <property type="project" value="UniProtKB-EC"/>
</dbReference>
<keyword evidence="13 28" id="KW-0812">Transmembrane</keyword>
<dbReference type="Pfam" id="PF17092">
    <property type="entry name" value="PCB_OB"/>
    <property type="match status" value="1"/>
</dbReference>
<dbReference type="Pfam" id="PF00912">
    <property type="entry name" value="Transgly"/>
    <property type="match status" value="1"/>
</dbReference>
<dbReference type="EMBL" id="JACHHQ010000006">
    <property type="protein sequence ID" value="MBB5201295.1"/>
    <property type="molecule type" value="Genomic_DNA"/>
</dbReference>
<feature type="domain" description="Penicillin-binding protein transpeptidase" evidence="29">
    <location>
        <begin position="477"/>
        <end position="720"/>
    </location>
</feature>
<dbReference type="InterPro" id="IPR031376">
    <property type="entry name" value="PCB_OB"/>
</dbReference>
<keyword evidence="19 28" id="KW-0472">Membrane</keyword>
<evidence type="ECO:0000259" key="31">
    <source>
        <dbReference type="Pfam" id="PF17092"/>
    </source>
</evidence>
<evidence type="ECO:0000256" key="4">
    <source>
        <dbReference type="ARBA" id="ARBA00007739"/>
    </source>
</evidence>
<evidence type="ECO:0000256" key="26">
    <source>
        <dbReference type="ARBA" id="ARBA00060592"/>
    </source>
</evidence>
<evidence type="ECO:0000256" key="8">
    <source>
        <dbReference type="ARBA" id="ARBA00022519"/>
    </source>
</evidence>
<dbReference type="GO" id="GO:0008360">
    <property type="term" value="P:regulation of cell shape"/>
    <property type="evidence" value="ECO:0007669"/>
    <property type="project" value="UniProtKB-KW"/>
</dbReference>
<keyword evidence="10" id="KW-0645">Protease</keyword>
<evidence type="ECO:0000256" key="23">
    <source>
        <dbReference type="ARBA" id="ARBA00034000"/>
    </source>
</evidence>
<evidence type="ECO:0000256" key="13">
    <source>
        <dbReference type="ARBA" id="ARBA00022692"/>
    </source>
</evidence>
<evidence type="ECO:0000256" key="19">
    <source>
        <dbReference type="ARBA" id="ARBA00023136"/>
    </source>
</evidence>
<evidence type="ECO:0000256" key="24">
    <source>
        <dbReference type="ARBA" id="ARBA00044770"/>
    </source>
</evidence>
<keyword evidence="9" id="KW-0121">Carboxypeptidase</keyword>
<dbReference type="GO" id="GO:0030288">
    <property type="term" value="C:outer membrane-bounded periplasmic space"/>
    <property type="evidence" value="ECO:0007669"/>
    <property type="project" value="TreeGrafter"/>
</dbReference>
<keyword evidence="12 32" id="KW-0808">Transferase</keyword>
<evidence type="ECO:0000256" key="10">
    <source>
        <dbReference type="ARBA" id="ARBA00022670"/>
    </source>
</evidence>
<evidence type="ECO:0000259" key="30">
    <source>
        <dbReference type="Pfam" id="PF00912"/>
    </source>
</evidence>
<evidence type="ECO:0000256" key="9">
    <source>
        <dbReference type="ARBA" id="ARBA00022645"/>
    </source>
</evidence>
<dbReference type="EC" id="3.4.16.4" evidence="5"/>
<reference evidence="32 33" key="1">
    <citation type="submission" date="2020-08" db="EMBL/GenBank/DDBJ databases">
        <title>Genomic Encyclopedia of Type Strains, Phase IV (KMG-IV): sequencing the most valuable type-strain genomes for metagenomic binning, comparative biology and taxonomic classification.</title>
        <authorList>
            <person name="Goeker M."/>
        </authorList>
    </citation>
    <scope>NUCLEOTIDE SEQUENCE [LARGE SCALE GENOMIC DNA]</scope>
    <source>
        <strain evidence="32 33">DSM 23240</strain>
    </source>
</reference>
<dbReference type="GO" id="GO:0005886">
    <property type="term" value="C:plasma membrane"/>
    <property type="evidence" value="ECO:0007669"/>
    <property type="project" value="UniProtKB-SubCell"/>
</dbReference>
<evidence type="ECO:0000256" key="18">
    <source>
        <dbReference type="ARBA" id="ARBA00022989"/>
    </source>
</evidence>
<evidence type="ECO:0000256" key="11">
    <source>
        <dbReference type="ARBA" id="ARBA00022676"/>
    </source>
</evidence>
<keyword evidence="7" id="KW-1003">Cell membrane</keyword>
<dbReference type="InterPro" id="IPR050396">
    <property type="entry name" value="Glycosyltr_51/Transpeptidase"/>
</dbReference>
<comment type="pathway">
    <text evidence="2">Cell wall biogenesis; peptidoglycan biosynthesis.</text>
</comment>
<keyword evidence="15" id="KW-0133">Cell shape</keyword>
<dbReference type="InterPro" id="IPR001264">
    <property type="entry name" value="Glyco_trans_51"/>
</dbReference>
<feature type="domain" description="Penicillin-binding protein OB-like" evidence="31">
    <location>
        <begin position="371"/>
        <end position="474"/>
    </location>
</feature>
<evidence type="ECO:0000256" key="7">
    <source>
        <dbReference type="ARBA" id="ARBA00022475"/>
    </source>
</evidence>
<dbReference type="InterPro" id="IPR023346">
    <property type="entry name" value="Lysozyme-like_dom_sf"/>
</dbReference>
<dbReference type="SUPFAM" id="SSF56601">
    <property type="entry name" value="beta-lactamase/transpeptidase-like"/>
    <property type="match status" value="1"/>
</dbReference>
<evidence type="ECO:0000256" key="22">
    <source>
        <dbReference type="ARBA" id="ARBA00023316"/>
    </source>
</evidence>
<dbReference type="EC" id="2.4.99.28" evidence="24"/>
<name>A0A840RTY8_9BURK</name>
<evidence type="ECO:0000256" key="27">
    <source>
        <dbReference type="SAM" id="MobiDB-lite"/>
    </source>
</evidence>
<evidence type="ECO:0000256" key="25">
    <source>
        <dbReference type="ARBA" id="ARBA00049902"/>
    </source>
</evidence>
<keyword evidence="33" id="KW-1185">Reference proteome</keyword>
<dbReference type="UniPathway" id="UPA00219"/>
<comment type="catalytic activity">
    <reaction evidence="25">
        <text>[GlcNAc-(1-&gt;4)-Mur2Ac(oyl-L-Ala-gamma-D-Glu-L-Lys-D-Ala-D-Ala)](n)-di-trans,octa-cis-undecaprenyl diphosphate + beta-D-GlcNAc-(1-&gt;4)-Mur2Ac(oyl-L-Ala-gamma-D-Glu-L-Lys-D-Ala-D-Ala)-di-trans,octa-cis-undecaprenyl diphosphate = [GlcNAc-(1-&gt;4)-Mur2Ac(oyl-L-Ala-gamma-D-Glu-L-Lys-D-Ala-D-Ala)](n+1)-di-trans,octa-cis-undecaprenyl diphosphate + di-trans,octa-cis-undecaprenyl diphosphate + H(+)</text>
        <dbReference type="Rhea" id="RHEA:23708"/>
        <dbReference type="Rhea" id="RHEA-COMP:9602"/>
        <dbReference type="Rhea" id="RHEA-COMP:9603"/>
        <dbReference type="ChEBI" id="CHEBI:15378"/>
        <dbReference type="ChEBI" id="CHEBI:58405"/>
        <dbReference type="ChEBI" id="CHEBI:60033"/>
        <dbReference type="ChEBI" id="CHEBI:78435"/>
        <dbReference type="EC" id="2.4.99.28"/>
    </reaction>
</comment>
<dbReference type="InterPro" id="IPR001460">
    <property type="entry name" value="PCN-bd_Tpept"/>
</dbReference>
<evidence type="ECO:0000313" key="33">
    <source>
        <dbReference type="Proteomes" id="UP000571084"/>
    </source>
</evidence>
<keyword evidence="16" id="KW-0735">Signal-anchor</keyword>
<evidence type="ECO:0000256" key="12">
    <source>
        <dbReference type="ARBA" id="ARBA00022679"/>
    </source>
</evidence>
<evidence type="ECO:0000256" key="17">
    <source>
        <dbReference type="ARBA" id="ARBA00022984"/>
    </source>
</evidence>
<dbReference type="GO" id="GO:0006508">
    <property type="term" value="P:proteolysis"/>
    <property type="evidence" value="ECO:0007669"/>
    <property type="project" value="UniProtKB-KW"/>
</dbReference>
<dbReference type="RefSeq" id="WP_245182412.1">
    <property type="nucleotide sequence ID" value="NZ_JAAOZT010000011.1"/>
</dbReference>
<dbReference type="GO" id="GO:0008658">
    <property type="term" value="F:penicillin binding"/>
    <property type="evidence" value="ECO:0007669"/>
    <property type="project" value="InterPro"/>
</dbReference>
<protein>
    <recommendedName>
        <fullName evidence="6">Penicillin-binding protein 1A</fullName>
        <ecNumber evidence="24">2.4.99.28</ecNumber>
        <ecNumber evidence="5">3.4.16.4</ecNumber>
    </recommendedName>
</protein>
<keyword evidence="18 28" id="KW-1133">Transmembrane helix</keyword>
<dbReference type="AlphaFoldDB" id="A0A840RTY8"/>
<comment type="caution">
    <text evidence="32">The sequence shown here is derived from an EMBL/GenBank/DDBJ whole genome shotgun (WGS) entry which is preliminary data.</text>
</comment>
<sequence length="826" mass="89278">MLFLIKFLKSNVNKRGAAINNVINGDDLDLSTSSLISISRRSIFRNPRKQAGTLLHGLLFTFGGLILAGAVICGLLVSYALVVMQPQLPDLGAITDYRPKVPLRIYTADHVLIGEFGEERRSLVKLQDIPANMKNAVLAIEDARFYQHGGIDLIGIARAIVTDIMHGGASQGASTITMQVARNVFLSSEKTYSRKIYEILLAYKIESALTKDQILEVYMNQIFLGQRSFGFAAAARAYFGKELKDVTLAQAAMLAGLPKAPSAYNPVVNPKRARIRQEYILKRMLDLDFISKPEYDQAMVEDIKVKTRGNTYSVHAEYATEMVRQMLYAQYNDSIYTRGLSVTTTLDSADQQAGYEAVRKGVMDYDRRHGYRGPEGLIELPASASEREDAVGDALDGKPDNDDIVPGVVLSASAKQVQVMLRNDAIVTITGDGLRFAAAGLSSKASKGIRIQPGSVIRVIQTPKGWQITQLPSVEATLVALTPQTGAIKTLIGGFDFNQNKFNHVTQAWRQPGSTFKPFIYSAALEKGFGPASIINDAPVSFPGGPGQPNWEPKDDDSPDGPMPLRTGLQRSKNLVTVRLMDAIGAKYAQDFVTSHFGFDLDKIPAYLPTALGAGQTTPLQLAGAYAVLANGGYRVNPYLISEVVDAHGVALSRAQPEIAGQNGTRVLDARNSYIMTSLLQTVAQRGTGSGTNVLGRTDIAGKTGTTNDAFDGWFAGYQNSLVAVAWMGFDQPKTLGSREFGAQLALPIWVGYMGHALRGVPQVQMAMPAGVTTINGELYFDNFTPGNGFIASLGVGGNFGLNEDGTPATPEDDEKNSILKLFGGH</sequence>
<proteinExistence type="inferred from homology"/>
<evidence type="ECO:0000256" key="16">
    <source>
        <dbReference type="ARBA" id="ARBA00022968"/>
    </source>
</evidence>
<evidence type="ECO:0000256" key="1">
    <source>
        <dbReference type="ARBA" id="ARBA00004249"/>
    </source>
</evidence>
<dbReference type="GO" id="GO:0009252">
    <property type="term" value="P:peptidoglycan biosynthetic process"/>
    <property type="evidence" value="ECO:0007669"/>
    <property type="project" value="UniProtKB-UniPathway"/>
</dbReference>
<keyword evidence="17" id="KW-0573">Peptidoglycan synthesis</keyword>
<dbReference type="GO" id="GO:0046677">
    <property type="term" value="P:response to antibiotic"/>
    <property type="evidence" value="ECO:0007669"/>
    <property type="project" value="UniProtKB-KW"/>
</dbReference>
<keyword evidence="8" id="KW-0997">Cell inner membrane</keyword>
<dbReference type="SUPFAM" id="SSF53955">
    <property type="entry name" value="Lysozyme-like"/>
    <property type="match status" value="1"/>
</dbReference>
<dbReference type="InterPro" id="IPR036950">
    <property type="entry name" value="PBP_transglycosylase"/>
</dbReference>